<dbReference type="GO" id="GO:0005829">
    <property type="term" value="C:cytosol"/>
    <property type="evidence" value="ECO:0007669"/>
    <property type="project" value="TreeGrafter"/>
</dbReference>
<dbReference type="GO" id="GO:0006396">
    <property type="term" value="P:RNA processing"/>
    <property type="evidence" value="ECO:0007669"/>
    <property type="project" value="InterPro"/>
</dbReference>
<evidence type="ECO:0000256" key="1">
    <source>
        <dbReference type="ARBA" id="ARBA00007228"/>
    </source>
</evidence>
<dbReference type="InterPro" id="IPR029064">
    <property type="entry name" value="Ribosomal_eL30-like_sf"/>
</dbReference>
<comment type="similarity">
    <text evidence="1">Belongs to the class IV-like SAM-binding methyltransferase superfamily. RNA methyltransferase TrmH family.</text>
</comment>
<dbReference type="CDD" id="cd18103">
    <property type="entry name" value="SpoU-like_RlmB"/>
    <property type="match status" value="1"/>
</dbReference>
<dbReference type="Gene3D" id="3.40.1280.10">
    <property type="match status" value="1"/>
</dbReference>
<dbReference type="GO" id="GO:0008173">
    <property type="term" value="F:RNA methyltransferase activity"/>
    <property type="evidence" value="ECO:0007669"/>
    <property type="project" value="InterPro"/>
</dbReference>
<dbReference type="NCBIfam" id="TIGR00186">
    <property type="entry name" value="rRNA_methyl_3"/>
    <property type="match status" value="1"/>
</dbReference>
<dbReference type="InterPro" id="IPR029026">
    <property type="entry name" value="tRNA_m1G_MTases_N"/>
</dbReference>
<comment type="caution">
    <text evidence="5">The sequence shown here is derived from an EMBL/GenBank/DDBJ whole genome shotgun (WGS) entry which is preliminary data.</text>
</comment>
<proteinExistence type="inferred from homology"/>
<feature type="domain" description="RNA 2-O ribose methyltransferase substrate binding" evidence="4">
    <location>
        <begin position="4"/>
        <end position="75"/>
    </location>
</feature>
<evidence type="ECO:0000259" key="4">
    <source>
        <dbReference type="SMART" id="SM00967"/>
    </source>
</evidence>
<dbReference type="InterPro" id="IPR013123">
    <property type="entry name" value="SpoU_subst-bd"/>
</dbReference>
<dbReference type="EC" id="2.1.1.-" evidence="5"/>
<dbReference type="FunFam" id="3.40.1280.10:FF:000008">
    <property type="entry name" value="Group 3 RNA methyltransferase TrmH"/>
    <property type="match status" value="1"/>
</dbReference>
<evidence type="ECO:0000256" key="2">
    <source>
        <dbReference type="ARBA" id="ARBA00022603"/>
    </source>
</evidence>
<organism evidence="5">
    <name type="scientific">bioreactor metagenome</name>
    <dbReference type="NCBI Taxonomy" id="1076179"/>
    <lineage>
        <taxon>unclassified sequences</taxon>
        <taxon>metagenomes</taxon>
        <taxon>ecological metagenomes</taxon>
    </lineage>
</organism>
<dbReference type="GO" id="GO:0003723">
    <property type="term" value="F:RNA binding"/>
    <property type="evidence" value="ECO:0007669"/>
    <property type="project" value="InterPro"/>
</dbReference>
<sequence>MAQYVYGKNVVAQILRDNKKIYQLLVMENSKNDDIVKLAKQQGVSLTLLPKKEMDKLVTERHQGVIAKIDDYKIYDLNDLLRGIPDDRIPLLVMLDGLEDPHNLGAILRTCDGVGVDGVIIMKNRSVTLTPTVAKVSCGAIDTIKVAQITNLTATIKELKKRGFWICGADNNDAQDYRRPDYQMPLVLVIGSEGSGISRLVRDNLDFSVKLAMLGQLSSLNASVAAGIMLYQIYDRRHPLK</sequence>
<dbReference type="SUPFAM" id="SSF75217">
    <property type="entry name" value="alpha/beta knot"/>
    <property type="match status" value="1"/>
</dbReference>
<dbReference type="InterPro" id="IPR029028">
    <property type="entry name" value="Alpha/beta_knot_MTases"/>
</dbReference>
<dbReference type="InterPro" id="IPR001537">
    <property type="entry name" value="SpoU_MeTrfase"/>
</dbReference>
<dbReference type="AlphaFoldDB" id="A0A644ZYV5"/>
<dbReference type="SMART" id="SM00967">
    <property type="entry name" value="SpoU_sub_bind"/>
    <property type="match status" value="1"/>
</dbReference>
<evidence type="ECO:0000313" key="5">
    <source>
        <dbReference type="EMBL" id="MPM46149.1"/>
    </source>
</evidence>
<dbReference type="InterPro" id="IPR004441">
    <property type="entry name" value="rRNA_MeTrfase_TrmH"/>
</dbReference>
<dbReference type="Pfam" id="PF00588">
    <property type="entry name" value="SpoU_methylase"/>
    <property type="match status" value="1"/>
</dbReference>
<gene>
    <name evidence="5" type="ORF">SDC9_92847</name>
</gene>
<name>A0A644ZYV5_9ZZZZ</name>
<dbReference type="Gene3D" id="3.30.1330.30">
    <property type="match status" value="1"/>
</dbReference>
<dbReference type="PANTHER" id="PTHR46429">
    <property type="entry name" value="23S RRNA (GUANOSINE-2'-O-)-METHYLTRANSFERASE RLMB"/>
    <property type="match status" value="1"/>
</dbReference>
<dbReference type="SUPFAM" id="SSF55315">
    <property type="entry name" value="L30e-like"/>
    <property type="match status" value="1"/>
</dbReference>
<protein>
    <submittedName>
        <fullName evidence="5">Putative TrmH family tRNA/rRNA methyltransferase</fullName>
        <ecNumber evidence="5">2.1.1.-</ecNumber>
    </submittedName>
</protein>
<accession>A0A644ZYV5</accession>
<dbReference type="Pfam" id="PF08032">
    <property type="entry name" value="SpoU_sub_bind"/>
    <property type="match status" value="1"/>
</dbReference>
<dbReference type="GO" id="GO:0032259">
    <property type="term" value="P:methylation"/>
    <property type="evidence" value="ECO:0007669"/>
    <property type="project" value="UniProtKB-KW"/>
</dbReference>
<dbReference type="PANTHER" id="PTHR46429:SF1">
    <property type="entry name" value="23S RRNA (GUANOSINE-2'-O-)-METHYLTRANSFERASE RLMB"/>
    <property type="match status" value="1"/>
</dbReference>
<dbReference type="EMBL" id="VSSQ01011163">
    <property type="protein sequence ID" value="MPM46149.1"/>
    <property type="molecule type" value="Genomic_DNA"/>
</dbReference>
<evidence type="ECO:0000256" key="3">
    <source>
        <dbReference type="ARBA" id="ARBA00022679"/>
    </source>
</evidence>
<reference evidence="5" key="1">
    <citation type="submission" date="2019-08" db="EMBL/GenBank/DDBJ databases">
        <authorList>
            <person name="Kucharzyk K."/>
            <person name="Murdoch R.W."/>
            <person name="Higgins S."/>
            <person name="Loffler F."/>
        </authorList>
    </citation>
    <scope>NUCLEOTIDE SEQUENCE</scope>
</reference>
<keyword evidence="3 5" id="KW-0808">Transferase</keyword>
<keyword evidence="2 5" id="KW-0489">Methyltransferase</keyword>